<dbReference type="PANTHER" id="PTHR46380:SF2">
    <property type="entry name" value="CYCLIN-D-BINDING MYB-LIKE TRANSCRIPTION FACTOR 1"/>
    <property type="match status" value="1"/>
</dbReference>
<dbReference type="STRING" id="2020962.A0A2N1JGC8"/>
<feature type="domain" description="Myb-like" evidence="6">
    <location>
        <begin position="587"/>
        <end position="626"/>
    </location>
</feature>
<dbReference type="InterPro" id="IPR017884">
    <property type="entry name" value="SANT_dom"/>
</dbReference>
<sequence>MGDSCREVESATGTQSLPLSIPQSTTPAASAALKNEAHVDHAAERISGASESPRTPSPILGSQDSAAIDPISGHHPFPQVGLGIGTLEHEMQLLMGLEDGEEGHVPPDRPSDVLIADVLDKLEQMDVPTESAALRSKSMPEKERQLALILLELAHCVRQQDEARDKLKHQLRVTRLASLSLFSSLRISYSHMLSAERDIHSRLEVELSGSKSQSKMLSDMVSRASLNGQDTYAIPAEAEVLDDELRRPPSAQAVTERNKLLADKRHLRQRVRDAEAQVTRLEAELRSLRPMLLRQSSFEEEMPLESRTPTRNARRRREAMMGDAKSEHLLLASRMLRTLRHAARSNASPSTSPSKYEVRTDRHSPVTPRRTREIHPSTPTPRPKIATDLHEAGRSVPEAHAPWSASSGSNAPFTSGIDELLHAAQSLTGPEPSSDPARHPRESFDLQSSPTHVSPLRSQMCSERRAPVSAPVLGSPKRRRVSLSHMDLEDGCSERDRPWAHRSAHVHETHSALDLLADQAASHEYPHSSLKTPARANIAAMHRQMHANTQPHEPSSWAVVPGAKSASATKPKVGGNQSPEKRLPYVRWSAEEDTKLRRAIKEHGQRWEHVARAVGTRSYHQCRQRYLLMRRKEAAANGLTSPSKNQARTPTRPPSSLASNGPVQLRTPSKTHDDEPDSSTGSDDEARVHAKPYNVHGALPMIPQPQFVLNASPHAARYDRPRNSAPLGSPHHRTSPPRGFARSRVGPVLYS</sequence>
<gene>
    <name evidence="9" type="ORF">MVES_000260</name>
</gene>
<evidence type="ECO:0000256" key="5">
    <source>
        <dbReference type="SAM" id="MobiDB-lite"/>
    </source>
</evidence>
<dbReference type="GO" id="GO:0003700">
    <property type="term" value="F:DNA-binding transcription factor activity"/>
    <property type="evidence" value="ECO:0007669"/>
    <property type="project" value="TreeGrafter"/>
</dbReference>
<evidence type="ECO:0000256" key="4">
    <source>
        <dbReference type="SAM" id="Coils"/>
    </source>
</evidence>
<dbReference type="SUPFAM" id="SSF46689">
    <property type="entry name" value="Homeodomain-like"/>
    <property type="match status" value="1"/>
</dbReference>
<reference evidence="9 10" key="1">
    <citation type="submission" date="2017-10" db="EMBL/GenBank/DDBJ databases">
        <title>A novel species of cold-tolerant Malassezia isolated from bats.</title>
        <authorList>
            <person name="Lorch J.M."/>
            <person name="Palmer J.M."/>
            <person name="Vanderwolf K.J."/>
            <person name="Schmidt K.Z."/>
            <person name="Verant M.L."/>
            <person name="Weller T.J."/>
            <person name="Blehert D.S."/>
        </authorList>
    </citation>
    <scope>NUCLEOTIDE SEQUENCE [LARGE SCALE GENOMIC DNA]</scope>
    <source>
        <strain evidence="9 10">NWHC:44797-103</strain>
    </source>
</reference>
<feature type="domain" description="HTH myb-type" evidence="8">
    <location>
        <begin position="587"/>
        <end position="634"/>
    </location>
</feature>
<evidence type="ECO:0000313" key="10">
    <source>
        <dbReference type="Proteomes" id="UP000232875"/>
    </source>
</evidence>
<dbReference type="EMBL" id="KZ454987">
    <property type="protein sequence ID" value="PKI85600.1"/>
    <property type="molecule type" value="Genomic_DNA"/>
</dbReference>
<keyword evidence="3" id="KW-0539">Nucleus</keyword>
<dbReference type="InterPro" id="IPR051651">
    <property type="entry name" value="DMTF1_DNA-bind_reg"/>
</dbReference>
<dbReference type="PROSITE" id="PS51293">
    <property type="entry name" value="SANT"/>
    <property type="match status" value="1"/>
</dbReference>
<feature type="compositionally biased region" description="Polar residues" evidence="5">
    <location>
        <begin position="445"/>
        <end position="461"/>
    </location>
</feature>
<dbReference type="Pfam" id="PF00249">
    <property type="entry name" value="Myb_DNA-binding"/>
    <property type="match status" value="1"/>
</dbReference>
<proteinExistence type="predicted"/>
<name>A0A2N1JGC8_9BASI</name>
<dbReference type="OrthoDB" id="2143914at2759"/>
<feature type="compositionally biased region" description="Polar residues" evidence="5">
    <location>
        <begin position="11"/>
        <end position="28"/>
    </location>
</feature>
<feature type="compositionally biased region" description="Polar residues" evidence="5">
    <location>
        <begin position="345"/>
        <end position="354"/>
    </location>
</feature>
<feature type="compositionally biased region" description="Polar residues" evidence="5">
    <location>
        <begin position="638"/>
        <end position="668"/>
    </location>
</feature>
<dbReference type="InterPro" id="IPR009057">
    <property type="entry name" value="Homeodomain-like_sf"/>
</dbReference>
<feature type="region of interest" description="Disordered" evidence="5">
    <location>
        <begin position="342"/>
        <end position="467"/>
    </location>
</feature>
<keyword evidence="4" id="KW-0175">Coiled coil</keyword>
<evidence type="ECO:0000259" key="7">
    <source>
        <dbReference type="PROSITE" id="PS51293"/>
    </source>
</evidence>
<feature type="region of interest" description="Disordered" evidence="5">
    <location>
        <begin position="1"/>
        <end position="74"/>
    </location>
</feature>
<feature type="compositionally biased region" description="Polar residues" evidence="5">
    <location>
        <begin position="49"/>
        <end position="65"/>
    </location>
</feature>
<evidence type="ECO:0000256" key="1">
    <source>
        <dbReference type="ARBA" id="ARBA00004123"/>
    </source>
</evidence>
<dbReference type="InterPro" id="IPR017930">
    <property type="entry name" value="Myb_dom"/>
</dbReference>
<dbReference type="PANTHER" id="PTHR46380">
    <property type="entry name" value="CYCLIN-D-BINDING MYB-LIKE TRANSCRIPTION FACTOR 1"/>
    <property type="match status" value="1"/>
</dbReference>
<dbReference type="PROSITE" id="PS51294">
    <property type="entry name" value="HTH_MYB"/>
    <property type="match status" value="1"/>
</dbReference>
<feature type="compositionally biased region" description="Polar residues" evidence="5">
    <location>
        <begin position="404"/>
        <end position="413"/>
    </location>
</feature>
<feature type="coiled-coil region" evidence="4">
    <location>
        <begin position="257"/>
        <end position="284"/>
    </location>
</feature>
<feature type="compositionally biased region" description="Basic and acidic residues" evidence="5">
    <location>
        <begin position="356"/>
        <end position="375"/>
    </location>
</feature>
<dbReference type="AlphaFoldDB" id="A0A2N1JGC8"/>
<dbReference type="Gene3D" id="1.10.10.60">
    <property type="entry name" value="Homeodomain-like"/>
    <property type="match status" value="1"/>
</dbReference>
<keyword evidence="10" id="KW-1185">Reference proteome</keyword>
<dbReference type="InterPro" id="IPR001005">
    <property type="entry name" value="SANT/Myb"/>
</dbReference>
<evidence type="ECO:0000259" key="8">
    <source>
        <dbReference type="PROSITE" id="PS51294"/>
    </source>
</evidence>
<evidence type="ECO:0000256" key="3">
    <source>
        <dbReference type="ARBA" id="ARBA00023242"/>
    </source>
</evidence>
<evidence type="ECO:0000259" key="6">
    <source>
        <dbReference type="PROSITE" id="PS50090"/>
    </source>
</evidence>
<keyword evidence="2" id="KW-0238">DNA-binding</keyword>
<dbReference type="SMART" id="SM00717">
    <property type="entry name" value="SANT"/>
    <property type="match status" value="1"/>
</dbReference>
<dbReference type="PROSITE" id="PS50090">
    <property type="entry name" value="MYB_LIKE"/>
    <property type="match status" value="1"/>
</dbReference>
<organism evidence="9 10">
    <name type="scientific">Malassezia vespertilionis</name>
    <dbReference type="NCBI Taxonomy" id="2020962"/>
    <lineage>
        <taxon>Eukaryota</taxon>
        <taxon>Fungi</taxon>
        <taxon>Dikarya</taxon>
        <taxon>Basidiomycota</taxon>
        <taxon>Ustilaginomycotina</taxon>
        <taxon>Malasseziomycetes</taxon>
        <taxon>Malasseziales</taxon>
        <taxon>Malasseziaceae</taxon>
        <taxon>Malassezia</taxon>
    </lineage>
</organism>
<feature type="compositionally biased region" description="Basic and acidic residues" evidence="5">
    <location>
        <begin position="35"/>
        <end position="44"/>
    </location>
</feature>
<dbReference type="GO" id="GO:0005634">
    <property type="term" value="C:nucleus"/>
    <property type="evidence" value="ECO:0007669"/>
    <property type="project" value="UniProtKB-SubCell"/>
</dbReference>
<feature type="region of interest" description="Disordered" evidence="5">
    <location>
        <begin position="635"/>
        <end position="688"/>
    </location>
</feature>
<accession>A0A2N1JGC8</accession>
<evidence type="ECO:0000256" key="2">
    <source>
        <dbReference type="ARBA" id="ARBA00023125"/>
    </source>
</evidence>
<dbReference type="Proteomes" id="UP000232875">
    <property type="component" value="Unassembled WGS sequence"/>
</dbReference>
<dbReference type="CDD" id="cd00167">
    <property type="entry name" value="SANT"/>
    <property type="match status" value="1"/>
</dbReference>
<comment type="subcellular location">
    <subcellularLocation>
        <location evidence="1">Nucleus</location>
    </subcellularLocation>
</comment>
<protein>
    <submittedName>
        <fullName evidence="9">Uncharacterized protein</fullName>
    </submittedName>
</protein>
<feature type="domain" description="SANT" evidence="7">
    <location>
        <begin position="587"/>
        <end position="634"/>
    </location>
</feature>
<evidence type="ECO:0000313" key="9">
    <source>
        <dbReference type="EMBL" id="PKI85600.1"/>
    </source>
</evidence>
<dbReference type="GO" id="GO:0000976">
    <property type="term" value="F:transcription cis-regulatory region binding"/>
    <property type="evidence" value="ECO:0007669"/>
    <property type="project" value="TreeGrafter"/>
</dbReference>
<feature type="region of interest" description="Disordered" evidence="5">
    <location>
        <begin position="707"/>
        <end position="751"/>
    </location>
</feature>